<keyword evidence="2" id="KW-0732">Signal</keyword>
<proteinExistence type="predicted"/>
<feature type="domain" description="Rib" evidence="3">
    <location>
        <begin position="172"/>
        <end position="250"/>
    </location>
</feature>
<reference evidence="4 5" key="1">
    <citation type="submission" date="2012-08" db="EMBL/GenBank/DDBJ databases">
        <title>Draft Genome Sequences of Lactobacillus equicursoris CIP 110162T, isolated from thoroughbred racehorse feces and Lactobacillus sp. CRBIP 24.137 isolated from urine of human.</title>
        <authorList>
            <person name="Cousin S."/>
            <person name="Loux V."/>
            <person name="Ma L."/>
            <person name="Creno S."/>
            <person name="Clermont D."/>
            <person name="Bizet C."/>
            <person name="Bouchier C."/>
        </authorList>
    </citation>
    <scope>NUCLEOTIDE SEQUENCE [LARGE SCALE GENOMIC DNA]</scope>
    <source>
        <strain evidence="4 5">66c</strain>
    </source>
</reference>
<gene>
    <name evidence="4" type="ORF">BN146_10510</name>
</gene>
<accession>K0NH54</accession>
<evidence type="ECO:0000256" key="2">
    <source>
        <dbReference type="SAM" id="SignalP"/>
    </source>
</evidence>
<feature type="signal peptide" evidence="2">
    <location>
        <begin position="1"/>
        <end position="21"/>
    </location>
</feature>
<feature type="chain" id="PRO_5003835529" evidence="2">
    <location>
        <begin position="22"/>
        <end position="337"/>
    </location>
</feature>
<feature type="region of interest" description="Disordered" evidence="1">
    <location>
        <begin position="37"/>
        <end position="160"/>
    </location>
</feature>
<feature type="domain" description="Rib" evidence="3">
    <location>
        <begin position="257"/>
        <end position="327"/>
    </location>
</feature>
<evidence type="ECO:0000259" key="3">
    <source>
        <dbReference type="Pfam" id="PF08428"/>
    </source>
</evidence>
<organism evidence="4 5">
    <name type="scientific">Lactobacillus equicursoris 66c</name>
    <dbReference type="NCBI Taxonomy" id="872326"/>
    <lineage>
        <taxon>Bacteria</taxon>
        <taxon>Bacillati</taxon>
        <taxon>Bacillota</taxon>
        <taxon>Bacilli</taxon>
        <taxon>Lactobacillales</taxon>
        <taxon>Lactobacillaceae</taxon>
        <taxon>Lactobacillus</taxon>
    </lineage>
</organism>
<dbReference type="RefSeq" id="WP_009558729.1">
    <property type="nucleotide sequence ID" value="NZ_CALZ01000160.1"/>
</dbReference>
<dbReference type="AlphaFoldDB" id="K0NH54"/>
<evidence type="ECO:0000256" key="1">
    <source>
        <dbReference type="SAM" id="MobiDB-lite"/>
    </source>
</evidence>
<feature type="compositionally biased region" description="Basic residues" evidence="1">
    <location>
        <begin position="38"/>
        <end position="73"/>
    </location>
</feature>
<evidence type="ECO:0000313" key="5">
    <source>
        <dbReference type="Proteomes" id="UP000009325"/>
    </source>
</evidence>
<dbReference type="Proteomes" id="UP000009325">
    <property type="component" value="Unassembled WGS sequence"/>
</dbReference>
<sequence>MKKFQKAAGLAAVSLSLLAIGAEPLLNSDSAYVLAAKKATKKSTKTSKAKKTKKSSKKTSKKSTKRTSVKKTAKKAERTKKSTKRTSVKKTAKKAERTKKSTKRTSVKKTAKKAERTKKSTKKISVKKTAKKAAPTKKSTKKTSKKVVKATTKTVKKRTPIKKTTVKKQTLAKQYQPKVKTGVVKLTWGGVFAFSDAKKYITNTDKMPSGTYYQFEKWVDTYQSGKQVSPIKAYYTDGSSKVVGSVTFQVPEALAVKYAYFVQDLTVPVNGKIDIEKDIVTNNTIPANAAKFYFCKEDGTTVAGPDTSKAGSYEYHIKAVYTDGSIRLSGKITVNVE</sequence>
<feature type="compositionally biased region" description="Basic residues" evidence="1">
    <location>
        <begin position="81"/>
        <end position="92"/>
    </location>
</feature>
<dbReference type="InterPro" id="IPR059115">
    <property type="entry name" value="Rib"/>
</dbReference>
<dbReference type="EMBL" id="CALZ01000160">
    <property type="protein sequence ID" value="CCK84627.1"/>
    <property type="molecule type" value="Genomic_DNA"/>
</dbReference>
<protein>
    <submittedName>
        <fullName evidence="4">Rib/alpha-like repeat protein</fullName>
    </submittedName>
</protein>
<dbReference type="Pfam" id="PF08428">
    <property type="entry name" value="Rib"/>
    <property type="match status" value="2"/>
</dbReference>
<feature type="compositionally biased region" description="Basic residues" evidence="1">
    <location>
        <begin position="119"/>
        <end position="160"/>
    </location>
</feature>
<evidence type="ECO:0000313" key="4">
    <source>
        <dbReference type="EMBL" id="CCK84627.1"/>
    </source>
</evidence>
<name>K0NH54_9LACO</name>
<feature type="compositionally biased region" description="Basic residues" evidence="1">
    <location>
        <begin position="100"/>
        <end position="111"/>
    </location>
</feature>
<comment type="caution">
    <text evidence="4">The sequence shown here is derived from an EMBL/GenBank/DDBJ whole genome shotgun (WGS) entry which is preliminary data.</text>
</comment>